<protein>
    <submittedName>
        <fullName evidence="2">SprT-like domain-containing protein</fullName>
    </submittedName>
</protein>
<dbReference type="Proteomes" id="UP001595925">
    <property type="component" value="Unassembled WGS sequence"/>
</dbReference>
<dbReference type="EMBL" id="JBHSJG010000029">
    <property type="protein sequence ID" value="MFC4987615.1"/>
    <property type="molecule type" value="Genomic_DNA"/>
</dbReference>
<dbReference type="AlphaFoldDB" id="A0ABD5QDH6"/>
<dbReference type="SMART" id="SM00731">
    <property type="entry name" value="SprT"/>
    <property type="match status" value="1"/>
</dbReference>
<evidence type="ECO:0000313" key="2">
    <source>
        <dbReference type="EMBL" id="MFC4987615.1"/>
    </source>
</evidence>
<dbReference type="Pfam" id="PF10263">
    <property type="entry name" value="SprT-like"/>
    <property type="match status" value="1"/>
</dbReference>
<dbReference type="GO" id="GO:0006950">
    <property type="term" value="P:response to stress"/>
    <property type="evidence" value="ECO:0007669"/>
    <property type="project" value="UniProtKB-ARBA"/>
</dbReference>
<reference evidence="2 3" key="1">
    <citation type="journal article" date="2019" name="Int. J. Syst. Evol. Microbiol.">
        <title>The Global Catalogue of Microorganisms (GCM) 10K type strain sequencing project: providing services to taxonomists for standard genome sequencing and annotation.</title>
        <authorList>
            <consortium name="The Broad Institute Genomics Platform"/>
            <consortium name="The Broad Institute Genome Sequencing Center for Infectious Disease"/>
            <person name="Wu L."/>
            <person name="Ma J."/>
        </authorList>
    </citation>
    <scope>NUCLEOTIDE SEQUENCE [LARGE SCALE GENOMIC DNA]</scope>
    <source>
        <strain evidence="2 3">CGMCC 1.15824</strain>
    </source>
</reference>
<sequence>MSDATPTVEEAIVAQARVHAREVADEIGVDLASVDWAVSARAKRRAGVCRYDHEREVATVVLSRRAYRSYDSGEFEAIVRHELVHAWEFQTHGESGHGSRFRERAAAVDAPRHCEPFSEPRYRLVCSDCGWEGKRHRASNPVKAPDQYRCGDCGGGYRVEHVESGRTWTTAGGYGAARAALGDDW</sequence>
<dbReference type="RefSeq" id="WP_224827907.1">
    <property type="nucleotide sequence ID" value="NZ_JAIVEF010000002.1"/>
</dbReference>
<proteinExistence type="predicted"/>
<name>A0ABD5QDH6_9EURY</name>
<evidence type="ECO:0000313" key="3">
    <source>
        <dbReference type="Proteomes" id="UP001595925"/>
    </source>
</evidence>
<dbReference type="InterPro" id="IPR006640">
    <property type="entry name" value="SprT-like_domain"/>
</dbReference>
<evidence type="ECO:0000259" key="1">
    <source>
        <dbReference type="SMART" id="SM00731"/>
    </source>
</evidence>
<gene>
    <name evidence="2" type="ORF">ACFPFO_07545</name>
</gene>
<feature type="domain" description="SprT-like" evidence="1">
    <location>
        <begin position="16"/>
        <end position="160"/>
    </location>
</feature>
<organism evidence="2 3">
    <name type="scientific">Saliphagus infecundisoli</name>
    <dbReference type="NCBI Taxonomy" id="1849069"/>
    <lineage>
        <taxon>Archaea</taxon>
        <taxon>Methanobacteriati</taxon>
        <taxon>Methanobacteriota</taxon>
        <taxon>Stenosarchaea group</taxon>
        <taxon>Halobacteria</taxon>
        <taxon>Halobacteriales</taxon>
        <taxon>Natrialbaceae</taxon>
        <taxon>Saliphagus</taxon>
    </lineage>
</organism>
<accession>A0ABD5QDH6</accession>
<keyword evidence="3" id="KW-1185">Reference proteome</keyword>
<comment type="caution">
    <text evidence="2">The sequence shown here is derived from an EMBL/GenBank/DDBJ whole genome shotgun (WGS) entry which is preliminary data.</text>
</comment>